<protein>
    <recommendedName>
        <fullName evidence="10">Cytochrome c oxidase subunit viia</fullName>
    </recommendedName>
</protein>
<keyword evidence="5" id="KW-0496">Mitochondrion</keyword>
<dbReference type="EnsemblMetazoa" id="AMEC005246-RA">
    <property type="protein sequence ID" value="AMEC005246-PA"/>
    <property type="gene ID" value="AMEC005246"/>
</dbReference>
<evidence type="ECO:0000256" key="2">
    <source>
        <dbReference type="ARBA" id="ARBA00009331"/>
    </source>
</evidence>
<keyword evidence="3" id="KW-0999">Mitochondrion inner membrane</keyword>
<keyword evidence="4" id="KW-0809">Transit peptide</keyword>
<evidence type="ECO:0000256" key="4">
    <source>
        <dbReference type="ARBA" id="ARBA00022946"/>
    </source>
</evidence>
<comment type="similarity">
    <text evidence="2">Belongs to the cytochrome c oxidase VIIa family.</text>
</comment>
<reference evidence="9" key="1">
    <citation type="submission" date="2014-01" db="EMBL/GenBank/DDBJ databases">
        <title>The Genome Sequence of Anopheles melas CM1001059_A (V2).</title>
        <authorList>
            <consortium name="The Broad Institute Genomics Platform"/>
            <person name="Neafsey D.E."/>
            <person name="Besansky N."/>
            <person name="Howell P."/>
            <person name="Walton C."/>
            <person name="Young S.K."/>
            <person name="Zeng Q."/>
            <person name="Gargeya S."/>
            <person name="Fitzgerald M."/>
            <person name="Haas B."/>
            <person name="Abouelleil A."/>
            <person name="Allen A.W."/>
            <person name="Alvarado L."/>
            <person name="Arachchi H.M."/>
            <person name="Berlin A.M."/>
            <person name="Chapman S.B."/>
            <person name="Gainer-Dewar J."/>
            <person name="Goldberg J."/>
            <person name="Griggs A."/>
            <person name="Gujja S."/>
            <person name="Hansen M."/>
            <person name="Howarth C."/>
            <person name="Imamovic A."/>
            <person name="Ireland A."/>
            <person name="Larimer J."/>
            <person name="McCowan C."/>
            <person name="Murphy C."/>
            <person name="Pearson M."/>
            <person name="Poon T.W."/>
            <person name="Priest M."/>
            <person name="Roberts A."/>
            <person name="Saif S."/>
            <person name="Shea T."/>
            <person name="Sisk P."/>
            <person name="Sykes S."/>
            <person name="Wortman J."/>
            <person name="Nusbaum C."/>
            <person name="Birren B."/>
        </authorList>
    </citation>
    <scope>NUCLEOTIDE SEQUENCE [LARGE SCALE GENOMIC DNA]</scope>
    <source>
        <strain evidence="9">CM1001059</strain>
    </source>
</reference>
<feature type="transmembrane region" description="Helical" evidence="7">
    <location>
        <begin position="178"/>
        <end position="199"/>
    </location>
</feature>
<dbReference type="SUPFAM" id="SSF81419">
    <property type="entry name" value="Mitochondrial cytochrome c oxidase subunit VIIa"/>
    <property type="match status" value="1"/>
</dbReference>
<dbReference type="GO" id="GO:0002082">
    <property type="term" value="P:regulation of oxidative phosphorylation"/>
    <property type="evidence" value="ECO:0007669"/>
    <property type="project" value="TreeGrafter"/>
</dbReference>
<dbReference type="Proteomes" id="UP000075902">
    <property type="component" value="Unassembled WGS sequence"/>
</dbReference>
<proteinExistence type="inferred from homology"/>
<dbReference type="GO" id="GO:0097250">
    <property type="term" value="P:mitochondrial respirasome assembly"/>
    <property type="evidence" value="ECO:0007669"/>
    <property type="project" value="TreeGrafter"/>
</dbReference>
<evidence type="ECO:0008006" key="10">
    <source>
        <dbReference type="Google" id="ProtNLM"/>
    </source>
</evidence>
<dbReference type="VEuPathDB" id="VectorBase:AMEC005246"/>
<dbReference type="PANTHER" id="PTHR10510:SF11">
    <property type="entry name" value="CYTOCHROME C OXIDASE SUBUNIT 7A, MITOCHONDRIAL"/>
    <property type="match status" value="1"/>
</dbReference>
<comment type="subcellular location">
    <subcellularLocation>
        <location evidence="1">Mitochondrion inner membrane</location>
    </subcellularLocation>
</comment>
<reference evidence="8" key="2">
    <citation type="submission" date="2020-05" db="UniProtKB">
        <authorList>
            <consortium name="EnsemblMetazoa"/>
        </authorList>
    </citation>
    <scope>IDENTIFICATION</scope>
    <source>
        <strain evidence="8">CM1001059</strain>
    </source>
</reference>
<keyword evidence="6 7" id="KW-0472">Membrane</keyword>
<evidence type="ECO:0000256" key="6">
    <source>
        <dbReference type="ARBA" id="ARBA00023136"/>
    </source>
</evidence>
<evidence type="ECO:0000313" key="9">
    <source>
        <dbReference type="Proteomes" id="UP000075902"/>
    </source>
</evidence>
<name>A0A182TMY1_9DIPT</name>
<accession>A0A182TMY1</accession>
<dbReference type="Gene3D" id="4.10.91.10">
    <property type="entry name" value="Cytochrome c oxidase, subunit VIIa"/>
    <property type="match status" value="1"/>
</dbReference>
<evidence type="ECO:0000313" key="8">
    <source>
        <dbReference type="EnsemblMetazoa" id="AMEC005246-PA"/>
    </source>
</evidence>
<keyword evidence="7" id="KW-1133">Transmembrane helix</keyword>
<sequence length="208" mass="22838">MCGEGGRPVGTVRDANLCSSISSIGTSSSSIGLSWRAFFSSRRICFSSRFRLRSSRCFTICGSSFFFFLSGSAHSTGVLRKSRPVPLWTDLAADWPTNGSNLKAQRARESQQISPPSTMSYKNVARLVLQQNRQFSRTAPASSSEVAEGYKQLKHIQEKFQKPDGKPVFLKGGPMDNVLFSLTMVLSVAGLAGIGKLFYELSYPKKDD</sequence>
<dbReference type="AlphaFoldDB" id="A0A182TMY1"/>
<dbReference type="FunFam" id="4.10.91.10:FF:000001">
    <property type="entry name" value="Cytochrome c oxidase subunit 7A1, mitochondrial"/>
    <property type="match status" value="1"/>
</dbReference>
<dbReference type="STRING" id="34690.A0A182TMY1"/>
<evidence type="ECO:0000256" key="3">
    <source>
        <dbReference type="ARBA" id="ARBA00022792"/>
    </source>
</evidence>
<organism evidence="8 9">
    <name type="scientific">Anopheles melas</name>
    <dbReference type="NCBI Taxonomy" id="34690"/>
    <lineage>
        <taxon>Eukaryota</taxon>
        <taxon>Metazoa</taxon>
        <taxon>Ecdysozoa</taxon>
        <taxon>Arthropoda</taxon>
        <taxon>Hexapoda</taxon>
        <taxon>Insecta</taxon>
        <taxon>Pterygota</taxon>
        <taxon>Neoptera</taxon>
        <taxon>Endopterygota</taxon>
        <taxon>Diptera</taxon>
        <taxon>Nematocera</taxon>
        <taxon>Culicoidea</taxon>
        <taxon>Culicidae</taxon>
        <taxon>Anophelinae</taxon>
        <taxon>Anopheles</taxon>
    </lineage>
</organism>
<dbReference type="InterPro" id="IPR003177">
    <property type="entry name" value="Cytc_oxidase_su7a_met"/>
</dbReference>
<evidence type="ECO:0000256" key="7">
    <source>
        <dbReference type="SAM" id="Phobius"/>
    </source>
</evidence>
<dbReference type="CDD" id="cd00928">
    <property type="entry name" value="Cyt_c_Oxidase_VIIa"/>
    <property type="match status" value="1"/>
</dbReference>
<evidence type="ECO:0000256" key="1">
    <source>
        <dbReference type="ARBA" id="ARBA00004273"/>
    </source>
</evidence>
<dbReference type="PANTHER" id="PTHR10510">
    <property type="entry name" value="CYTOCHROME C OXIDASE POLYPEPTIDE 7A"/>
    <property type="match status" value="1"/>
</dbReference>
<dbReference type="InterPro" id="IPR036539">
    <property type="entry name" value="Cyt_c_oxidase_su7a_sf"/>
</dbReference>
<keyword evidence="9" id="KW-1185">Reference proteome</keyword>
<evidence type="ECO:0000256" key="5">
    <source>
        <dbReference type="ARBA" id="ARBA00023128"/>
    </source>
</evidence>
<dbReference type="GO" id="GO:0006123">
    <property type="term" value="P:mitochondrial electron transport, cytochrome c to oxygen"/>
    <property type="evidence" value="ECO:0007669"/>
    <property type="project" value="InterPro"/>
</dbReference>
<dbReference type="GO" id="GO:0045277">
    <property type="term" value="C:respiratory chain complex IV"/>
    <property type="evidence" value="ECO:0007669"/>
    <property type="project" value="InterPro"/>
</dbReference>
<dbReference type="GO" id="GO:0005743">
    <property type="term" value="C:mitochondrial inner membrane"/>
    <property type="evidence" value="ECO:0007669"/>
    <property type="project" value="UniProtKB-SubCell"/>
</dbReference>
<keyword evidence="7" id="KW-0812">Transmembrane</keyword>